<evidence type="ECO:0000256" key="3">
    <source>
        <dbReference type="SAM" id="MobiDB-lite"/>
    </source>
</evidence>
<comment type="similarity">
    <text evidence="1">Belongs to the peptidase C1 family.</text>
</comment>
<reference evidence="7" key="1">
    <citation type="submission" date="2019-03" db="EMBL/GenBank/DDBJ databases">
        <title>WGS assembly of Setaria viridis.</title>
        <authorList>
            <person name="Huang P."/>
            <person name="Jenkins J."/>
            <person name="Grimwood J."/>
            <person name="Barry K."/>
            <person name="Healey A."/>
            <person name="Mamidi S."/>
            <person name="Sreedasyam A."/>
            <person name="Shu S."/>
            <person name="Feldman M."/>
            <person name="Wu J."/>
            <person name="Yu Y."/>
            <person name="Chen C."/>
            <person name="Johnson J."/>
            <person name="Rokhsar D."/>
            <person name="Baxter I."/>
            <person name="Schmutz J."/>
            <person name="Brutnell T."/>
            <person name="Kellogg E."/>
        </authorList>
    </citation>
    <scope>NUCLEOTIDE SEQUENCE [LARGE SCALE GENOMIC DNA]</scope>
</reference>
<keyword evidence="8" id="KW-1185">Reference proteome</keyword>
<dbReference type="Gramene" id="TKV99448">
    <property type="protein sequence ID" value="TKV99448"/>
    <property type="gene ID" value="SEVIR_8G044200v2"/>
</dbReference>
<dbReference type="CDD" id="cd02248">
    <property type="entry name" value="Peptidase_C1A"/>
    <property type="match status" value="1"/>
</dbReference>
<feature type="chain" id="PRO_5020634775" description="Peptidase C1A papain C-terminal domain-containing protein" evidence="4">
    <location>
        <begin position="32"/>
        <end position="346"/>
    </location>
</feature>
<feature type="domain" description="Cathepsin propeptide inhibitor" evidence="6">
    <location>
        <begin position="48"/>
        <end position="91"/>
    </location>
</feature>
<dbReference type="InterPro" id="IPR013201">
    <property type="entry name" value="Prot_inhib_I29"/>
</dbReference>
<evidence type="ECO:0000256" key="2">
    <source>
        <dbReference type="ARBA" id="ARBA00023157"/>
    </source>
</evidence>
<dbReference type="SMART" id="SM00848">
    <property type="entry name" value="Inhibitor_I29"/>
    <property type="match status" value="1"/>
</dbReference>
<feature type="compositionally biased region" description="Basic residues" evidence="3">
    <location>
        <begin position="221"/>
        <end position="232"/>
    </location>
</feature>
<dbReference type="GO" id="GO:0008234">
    <property type="term" value="F:cysteine-type peptidase activity"/>
    <property type="evidence" value="ECO:0007669"/>
    <property type="project" value="InterPro"/>
</dbReference>
<dbReference type="AlphaFoldDB" id="A0A4U6TFX0"/>
<dbReference type="SUPFAM" id="SSF54001">
    <property type="entry name" value="Cysteine proteinases"/>
    <property type="match status" value="1"/>
</dbReference>
<accession>A0A4U6TFX0</accession>
<feature type="signal peptide" evidence="4">
    <location>
        <begin position="1"/>
        <end position="31"/>
    </location>
</feature>
<dbReference type="PROSITE" id="PS00639">
    <property type="entry name" value="THIOL_PROTEASE_HIS"/>
    <property type="match status" value="1"/>
</dbReference>
<protein>
    <recommendedName>
        <fullName evidence="9">Peptidase C1A papain C-terminal domain-containing protein</fullName>
    </recommendedName>
</protein>
<dbReference type="GO" id="GO:0006508">
    <property type="term" value="P:proteolysis"/>
    <property type="evidence" value="ECO:0007669"/>
    <property type="project" value="InterPro"/>
</dbReference>
<proteinExistence type="inferred from homology"/>
<feature type="domain" description="Peptidase C1A papain C-terminal" evidence="5">
    <location>
        <begin position="137"/>
        <end position="344"/>
    </location>
</feature>
<dbReference type="InterPro" id="IPR000668">
    <property type="entry name" value="Peptidase_C1A_C"/>
</dbReference>
<feature type="region of interest" description="Disordered" evidence="3">
    <location>
        <begin position="205"/>
        <end position="238"/>
    </location>
</feature>
<dbReference type="Pfam" id="PF00112">
    <property type="entry name" value="Peptidase_C1"/>
    <property type="match status" value="1"/>
</dbReference>
<evidence type="ECO:0000259" key="5">
    <source>
        <dbReference type="SMART" id="SM00645"/>
    </source>
</evidence>
<gene>
    <name evidence="7" type="ORF">SEVIR_8G044200v2</name>
</gene>
<dbReference type="InterPro" id="IPR025660">
    <property type="entry name" value="Pept_his_AS"/>
</dbReference>
<feature type="compositionally biased region" description="Low complexity" evidence="3">
    <location>
        <begin position="205"/>
        <end position="220"/>
    </location>
</feature>
<dbReference type="SMART" id="SM00645">
    <property type="entry name" value="Pept_C1"/>
    <property type="match status" value="1"/>
</dbReference>
<evidence type="ECO:0000259" key="6">
    <source>
        <dbReference type="SMART" id="SM00848"/>
    </source>
</evidence>
<evidence type="ECO:0000313" key="8">
    <source>
        <dbReference type="Proteomes" id="UP000298652"/>
    </source>
</evidence>
<dbReference type="PANTHER" id="PTHR12411">
    <property type="entry name" value="CYSTEINE PROTEASE FAMILY C1-RELATED"/>
    <property type="match status" value="1"/>
</dbReference>
<evidence type="ECO:0000313" key="7">
    <source>
        <dbReference type="EMBL" id="TKV99448.1"/>
    </source>
</evidence>
<sequence length="346" mass="36787">MAAASAKRFLLPCVLLLVAVSLNGCLLSATANSLADDDNDDGLMLARFQQWKAEYGKSSRYIESTNAVAEAAGLTYELGETEYTDLTNGEFMALYTVPPQTQLLAEEYEEYTALITTRAGSVDATGHAAAYTNFSAAPASVDWREEGAVTPVKNQGSCLSCWAFATVAAVEAWKGSPRSGRGSCCPCRCSSSWTATSWTVAARAASTSAPWSGSPPTAASPRRRTTPTRPRRAPATASCGRVAPKSEVSLQNAVAMQPVAVSIEAGGTNFQHYKKGVYNGPCGISLNHAVTVVGYDQQGGDEYWIVKNSWGAKWGENGFIKMKRNIAGKPEGLCGIAIRPSFPLKE</sequence>
<dbReference type="InterPro" id="IPR025661">
    <property type="entry name" value="Pept_asp_AS"/>
</dbReference>
<dbReference type="InterPro" id="IPR039417">
    <property type="entry name" value="Peptidase_C1A_papain-like"/>
</dbReference>
<evidence type="ECO:0000256" key="1">
    <source>
        <dbReference type="ARBA" id="ARBA00008455"/>
    </source>
</evidence>
<dbReference type="InterPro" id="IPR013128">
    <property type="entry name" value="Peptidase_C1A"/>
</dbReference>
<keyword evidence="4" id="KW-0732">Signal</keyword>
<name>A0A4U6TFX0_SETVI</name>
<dbReference type="OMA" id="IATHDGP"/>
<organism evidence="7 8">
    <name type="scientific">Setaria viridis</name>
    <name type="common">Green bristlegrass</name>
    <name type="synonym">Setaria italica subsp. viridis</name>
    <dbReference type="NCBI Taxonomy" id="4556"/>
    <lineage>
        <taxon>Eukaryota</taxon>
        <taxon>Viridiplantae</taxon>
        <taxon>Streptophyta</taxon>
        <taxon>Embryophyta</taxon>
        <taxon>Tracheophyta</taxon>
        <taxon>Spermatophyta</taxon>
        <taxon>Magnoliopsida</taxon>
        <taxon>Liliopsida</taxon>
        <taxon>Poales</taxon>
        <taxon>Poaceae</taxon>
        <taxon>PACMAD clade</taxon>
        <taxon>Panicoideae</taxon>
        <taxon>Panicodae</taxon>
        <taxon>Paniceae</taxon>
        <taxon>Cenchrinae</taxon>
        <taxon>Setaria</taxon>
    </lineage>
</organism>
<keyword evidence="2" id="KW-1015">Disulfide bond</keyword>
<evidence type="ECO:0000256" key="4">
    <source>
        <dbReference type="SAM" id="SignalP"/>
    </source>
</evidence>
<dbReference type="Gene3D" id="3.90.70.10">
    <property type="entry name" value="Cysteine proteinases"/>
    <property type="match status" value="1"/>
</dbReference>
<dbReference type="InterPro" id="IPR038765">
    <property type="entry name" value="Papain-like_cys_pep_sf"/>
</dbReference>
<dbReference type="PRINTS" id="PR00705">
    <property type="entry name" value="PAPAIN"/>
</dbReference>
<dbReference type="EMBL" id="CM016559">
    <property type="protein sequence ID" value="TKV99448.1"/>
    <property type="molecule type" value="Genomic_DNA"/>
</dbReference>
<evidence type="ECO:0008006" key="9">
    <source>
        <dbReference type="Google" id="ProtNLM"/>
    </source>
</evidence>
<dbReference type="Proteomes" id="UP000298652">
    <property type="component" value="Chromosome 8"/>
</dbReference>
<dbReference type="PROSITE" id="PS00640">
    <property type="entry name" value="THIOL_PROTEASE_ASN"/>
    <property type="match status" value="1"/>
</dbReference>